<evidence type="ECO:0000256" key="1">
    <source>
        <dbReference type="SAM" id="Phobius"/>
    </source>
</evidence>
<feature type="transmembrane region" description="Helical" evidence="1">
    <location>
        <begin position="341"/>
        <end position="365"/>
    </location>
</feature>
<dbReference type="InterPro" id="IPR010598">
    <property type="entry name" value="C5-epim_C"/>
</dbReference>
<evidence type="ECO:0000313" key="3">
    <source>
        <dbReference type="EMBL" id="OXS99393.1"/>
    </source>
</evidence>
<accession>A0A231UU11</accession>
<gene>
    <name evidence="3" type="ORF">B7H23_14630</name>
</gene>
<feature type="domain" description="D-glucuronyl C5-epimerase C-terminal" evidence="2">
    <location>
        <begin position="145"/>
        <end position="304"/>
    </location>
</feature>
<keyword evidence="1" id="KW-0812">Transmembrane</keyword>
<name>A0A231UU11_9HYPH</name>
<evidence type="ECO:0000259" key="2">
    <source>
        <dbReference type="Pfam" id="PF06662"/>
    </source>
</evidence>
<dbReference type="RefSeq" id="WP_094078170.1">
    <property type="nucleotide sequence ID" value="NZ_NBYO01000003.1"/>
</dbReference>
<proteinExistence type="predicted"/>
<sequence length="371" mass="42103">MLISLLQRVMPFRRRLAWSAILGMFVGAILVNSFAYELEQFNSVSRVFLRNGTTSLRSFNTEGLPVSQDPRQQREFISPFYVVHYGLIHSKTCPQFGEASSYHWKNDSTEKYWNAPPKTLSSDIFRISADWVVNNIARDDNGNAHLFYEFDWPYANLNGAPLTAPWWSGLTDAVAILLMLRAHDCLGGDKYLDSARDLYDSVVTPFADGGSLTRLNGLPWVEEYADDHIAENDLSRVLNGMVYAYHGIRALEEREQVARYAPSFRAAIYKNADLFSKGYWSYYDNIGNASNIKYHAINLALLKDPRIAEEASMQVEKKWAIGHRFPIVFYLLEGPLSVAKIHFALISVLIISLCGLVASVGFHVLQRKKSR</sequence>
<organism evidence="3 4">
    <name type="scientific">Notoacmeibacter marinus</name>
    <dbReference type="NCBI Taxonomy" id="1876515"/>
    <lineage>
        <taxon>Bacteria</taxon>
        <taxon>Pseudomonadati</taxon>
        <taxon>Pseudomonadota</taxon>
        <taxon>Alphaproteobacteria</taxon>
        <taxon>Hyphomicrobiales</taxon>
        <taxon>Notoacmeibacteraceae</taxon>
        <taxon>Notoacmeibacter</taxon>
    </lineage>
</organism>
<comment type="caution">
    <text evidence="3">The sequence shown here is derived from an EMBL/GenBank/DDBJ whole genome shotgun (WGS) entry which is preliminary data.</text>
</comment>
<keyword evidence="4" id="KW-1185">Reference proteome</keyword>
<reference evidence="4" key="1">
    <citation type="journal article" date="2017" name="Int. J. Syst. Evol. Microbiol.">
        <title>Notoacmeibacter marinus gen. nov., sp. nov., isolated from the gut of a limpet and proposal of Notoacmeibacteraceae fam. nov. in the order Rhizobiales of the class Alphaproteobacteria.</title>
        <authorList>
            <person name="Huang Z."/>
            <person name="Guo F."/>
            <person name="Lai Q."/>
        </authorList>
    </citation>
    <scope>NUCLEOTIDE SEQUENCE [LARGE SCALE GENOMIC DNA]</scope>
    <source>
        <strain evidence="4">XMTR2A4</strain>
    </source>
</reference>
<dbReference type="Proteomes" id="UP000215405">
    <property type="component" value="Unassembled WGS sequence"/>
</dbReference>
<protein>
    <recommendedName>
        <fullName evidence="2">D-glucuronyl C5-epimerase C-terminal domain-containing protein</fullName>
    </recommendedName>
</protein>
<keyword evidence="1" id="KW-1133">Transmembrane helix</keyword>
<dbReference type="EMBL" id="NBYO01000003">
    <property type="protein sequence ID" value="OXS99393.1"/>
    <property type="molecule type" value="Genomic_DNA"/>
</dbReference>
<dbReference type="Pfam" id="PF06662">
    <property type="entry name" value="C5-epim_C"/>
    <property type="match status" value="1"/>
</dbReference>
<evidence type="ECO:0000313" key="4">
    <source>
        <dbReference type="Proteomes" id="UP000215405"/>
    </source>
</evidence>
<dbReference type="AlphaFoldDB" id="A0A231UU11"/>
<keyword evidence="1" id="KW-0472">Membrane</keyword>